<dbReference type="PANTHER" id="PTHR40079">
    <property type="entry name" value="MANNAN ENDO-1,4-BETA-MANNOSIDASE E-RELATED"/>
    <property type="match status" value="1"/>
</dbReference>
<name>A0A1M6A2Q6_PSEXY</name>
<dbReference type="PRINTS" id="PR00739">
    <property type="entry name" value="GLHYDRLASE26"/>
</dbReference>
<dbReference type="PROSITE" id="PS51764">
    <property type="entry name" value="GH26"/>
    <property type="match status" value="1"/>
</dbReference>
<dbReference type="Gene3D" id="3.20.20.80">
    <property type="entry name" value="Glycosidases"/>
    <property type="match status" value="1"/>
</dbReference>
<sequence length="477" mass="54837">MEKKKYLVLGMICASVMFGGNKTNVMAAGNENIAYNRPVTVSSVEGAGLEGSKLVDADGNTRWSSQYQDNQYVIVDLGQSKSISKVRIDWEAAYASQYQIQISNDNSSWTTVYENYNANGSDAVIDFNPVNARYVKIYCIKRATSYGFSIYEFEIYENSSSQNTSTNNGTANVSKAKESKEKVINFLYQQKGKKTVIGIHNREPNSQPSKQTNQAYNITGQYAGLWSGDFLFSQDDVNNRWNMIYECERQWNQGSIVQLMLHVTPPTKGHVGSWDGDVCSHLSDQQWNDLITDGGYLNGQWKKRLDDYAVYFQYLKDKGIPVLFRPFHEMNQGMFWWAGRTGDRGSAELFRLTRYYLEHEKGLDNIIWVWDMQDLSYDWSAYNPGNNNWDIFAVDIYNNDRFTSYKYNLAKQIANGKLFAVGECDKIPTANELRNQPEWSFVMSWAELTFSYNSNQEIQNLYWADNVLIRSELPSFK</sequence>
<evidence type="ECO:0000259" key="6">
    <source>
        <dbReference type="PROSITE" id="PS51764"/>
    </source>
</evidence>
<evidence type="ECO:0000256" key="2">
    <source>
        <dbReference type="ARBA" id="ARBA00022801"/>
    </source>
</evidence>
<dbReference type="RefSeq" id="WP_083572330.1">
    <property type="nucleotide sequence ID" value="NZ_FQYQ01000001.1"/>
</dbReference>
<dbReference type="InterPro" id="IPR017853">
    <property type="entry name" value="GH"/>
</dbReference>
<dbReference type="GO" id="GO:0006080">
    <property type="term" value="P:substituted mannan metabolic process"/>
    <property type="evidence" value="ECO:0007669"/>
    <property type="project" value="InterPro"/>
</dbReference>
<evidence type="ECO:0000313" key="7">
    <source>
        <dbReference type="EMBL" id="SHI30787.1"/>
    </source>
</evidence>
<dbReference type="OrthoDB" id="9802773at2"/>
<keyword evidence="2 4" id="KW-0378">Hydrolase</keyword>
<evidence type="ECO:0000256" key="4">
    <source>
        <dbReference type="PROSITE-ProRule" id="PRU01100"/>
    </source>
</evidence>
<dbReference type="EMBL" id="FQYQ01000001">
    <property type="protein sequence ID" value="SHI30787.1"/>
    <property type="molecule type" value="Genomic_DNA"/>
</dbReference>
<feature type="domain" description="GH26" evidence="6">
    <location>
        <begin position="178"/>
        <end position="471"/>
    </location>
</feature>
<proteinExistence type="inferred from homology"/>
<keyword evidence="3 4" id="KW-0326">Glycosidase</keyword>
<dbReference type="InterPro" id="IPR000805">
    <property type="entry name" value="Glyco_hydro_26"/>
</dbReference>
<dbReference type="PROSITE" id="PS50022">
    <property type="entry name" value="FA58C_3"/>
    <property type="match status" value="1"/>
</dbReference>
<evidence type="ECO:0000256" key="3">
    <source>
        <dbReference type="ARBA" id="ARBA00023295"/>
    </source>
</evidence>
<dbReference type="Gene3D" id="2.60.120.260">
    <property type="entry name" value="Galactose-binding domain-like"/>
    <property type="match status" value="1"/>
</dbReference>
<accession>A0A1M6A2Q6</accession>
<comment type="similarity">
    <text evidence="1 4">Belongs to the glycosyl hydrolase 26 family.</text>
</comment>
<dbReference type="Pfam" id="PF02156">
    <property type="entry name" value="Glyco_hydro_26"/>
    <property type="match status" value="1"/>
</dbReference>
<dbReference type="Pfam" id="PF00754">
    <property type="entry name" value="F5_F8_type_C"/>
    <property type="match status" value="1"/>
</dbReference>
<dbReference type="InterPro" id="IPR008979">
    <property type="entry name" value="Galactose-bd-like_sf"/>
</dbReference>
<reference evidence="7 8" key="1">
    <citation type="submission" date="2016-11" db="EMBL/GenBank/DDBJ databases">
        <authorList>
            <person name="Jaros S."/>
            <person name="Januszkiewicz K."/>
            <person name="Wedrychowicz H."/>
        </authorList>
    </citation>
    <scope>NUCLEOTIDE SEQUENCE [LARGE SCALE GENOMIC DNA]</scope>
    <source>
        <strain evidence="7 8">DSM 14809</strain>
    </source>
</reference>
<evidence type="ECO:0000259" key="5">
    <source>
        <dbReference type="PROSITE" id="PS50022"/>
    </source>
</evidence>
<dbReference type="STRING" id="185007.SAMN02910350_00479"/>
<feature type="active site" description="Proton donor" evidence="4">
    <location>
        <position position="329"/>
    </location>
</feature>
<evidence type="ECO:0000313" key="8">
    <source>
        <dbReference type="Proteomes" id="UP000184185"/>
    </source>
</evidence>
<keyword evidence="8" id="KW-1185">Reference proteome</keyword>
<dbReference type="SUPFAM" id="SSF51445">
    <property type="entry name" value="(Trans)glycosidases"/>
    <property type="match status" value="1"/>
</dbReference>
<feature type="active site" description="Nucleophile" evidence="4">
    <location>
        <position position="423"/>
    </location>
</feature>
<dbReference type="PANTHER" id="PTHR40079:SF4">
    <property type="entry name" value="GH26 DOMAIN-CONTAINING PROTEIN-RELATED"/>
    <property type="match status" value="1"/>
</dbReference>
<dbReference type="AlphaFoldDB" id="A0A1M6A2Q6"/>
<dbReference type="InterPro" id="IPR022790">
    <property type="entry name" value="GH26_dom"/>
</dbReference>
<evidence type="ECO:0000256" key="1">
    <source>
        <dbReference type="ARBA" id="ARBA00007754"/>
    </source>
</evidence>
<gene>
    <name evidence="7" type="ORF">SAMN02745725_00075</name>
</gene>
<dbReference type="InterPro" id="IPR000421">
    <property type="entry name" value="FA58C"/>
</dbReference>
<organism evidence="7 8">
    <name type="scientific">Pseudobutyrivibrio xylanivorans DSM 14809</name>
    <dbReference type="NCBI Taxonomy" id="1123012"/>
    <lineage>
        <taxon>Bacteria</taxon>
        <taxon>Bacillati</taxon>
        <taxon>Bacillota</taxon>
        <taxon>Clostridia</taxon>
        <taxon>Lachnospirales</taxon>
        <taxon>Lachnospiraceae</taxon>
        <taxon>Pseudobutyrivibrio</taxon>
    </lineage>
</organism>
<feature type="domain" description="F5/8 type C" evidence="5">
    <location>
        <begin position="13"/>
        <end position="158"/>
    </location>
</feature>
<dbReference type="SUPFAM" id="SSF49785">
    <property type="entry name" value="Galactose-binding domain-like"/>
    <property type="match status" value="1"/>
</dbReference>
<protein>
    <submittedName>
        <fullName evidence="7">F5/8 type C domain-containing protein</fullName>
    </submittedName>
</protein>
<dbReference type="GO" id="GO:0016985">
    <property type="term" value="F:mannan endo-1,4-beta-mannosidase activity"/>
    <property type="evidence" value="ECO:0007669"/>
    <property type="project" value="InterPro"/>
</dbReference>
<dbReference type="Proteomes" id="UP000184185">
    <property type="component" value="Unassembled WGS sequence"/>
</dbReference>